<sequence length="739" mass="82095" precursor="true">MPFRFPSVLILLLGTFPLFSHAEDAGLPLKLDPAIKRHTGASEGTAAFINAQHVEAKKGEQLEASGNVELRQNGQVINAAHLVYGQESKDVLAEGAVRIEQTGFVVTGPVLKLNLDTDVGEMVQPQFTFSENHSRGAAETLHIEGKKNYTFDDATYTTCPAGNDDWLLRVSRLDLDRATQVGVAHNARIDFKGVPILYTPWMDFPLNDDRRSGFLGPTFGSTNTGGSEFTLPYYWNISPNFDATISPRVISKRGTQFNNEFRYLEPSYTGVARYEILSGDRVSNTSRSYLALQHAQNLGAGFGLALNLNRVSDDAYFRDLATTVSGTSQLNLLRDGTLSYGAGSWTALAKVQRFQTLQDPLSPVVVPYRRQPQVLLTGQQTMADANVNFTSEYVDFRHDTLVNGQRLVLNPSVSYPLLNDLGYYLTPKLGMHYTQYRMGANNTTAIPDATRTLPIFSVDSGMAFERDLTSFLGGDYVQTLEPRLYYVYIPYKDQSMLPVFDSAQAPFNFGQIFSENRFFGSDRIGDANMATLALTSRMIDNEGGTERLRVMLGERFSFKAPQVNLVTPADNTNRSDILLGLGGKLSNAWNLDSLVQYNPNQTHTEAYNVTARYKPEAGKLLNLGYRFTRNTLHQADVSSQWPLFGRWQGVARLSYSLQDKRAVESLAGVEYNQACWTMRFVAQSITTATNVRSTGMFLQLELNDLVRIGSDPLDALRLSVPGYTKMNSLPAEQPAQGQR</sequence>
<dbReference type="InterPro" id="IPR050218">
    <property type="entry name" value="LptD"/>
</dbReference>
<evidence type="ECO:0000256" key="1">
    <source>
        <dbReference type="HAMAP-Rule" id="MF_01411"/>
    </source>
</evidence>
<dbReference type="Pfam" id="PF04453">
    <property type="entry name" value="LptD"/>
    <property type="match status" value="1"/>
</dbReference>
<dbReference type="GO" id="GO:0009279">
    <property type="term" value="C:cell outer membrane"/>
    <property type="evidence" value="ECO:0007669"/>
    <property type="project" value="UniProtKB-SubCell"/>
</dbReference>
<dbReference type="HOGENOM" id="CLU_009039_0_0_4"/>
<dbReference type="InterPro" id="IPR007543">
    <property type="entry name" value="LptD_C"/>
</dbReference>
<dbReference type="RefSeq" id="WP_013028186.1">
    <property type="nucleotide sequence ID" value="NC_013959.1"/>
</dbReference>
<comment type="subcellular location">
    <subcellularLocation>
        <location evidence="1">Cell outer membrane</location>
    </subcellularLocation>
</comment>
<dbReference type="Proteomes" id="UP000001625">
    <property type="component" value="Chromosome"/>
</dbReference>
<dbReference type="OrthoDB" id="9760225at2"/>
<dbReference type="AlphaFoldDB" id="D5CTI1"/>
<keyword evidence="1" id="KW-0472">Membrane</keyword>
<organism evidence="3 4">
    <name type="scientific">Sideroxydans lithotrophicus (strain ES-1)</name>
    <dbReference type="NCBI Taxonomy" id="580332"/>
    <lineage>
        <taxon>Bacteria</taxon>
        <taxon>Pseudomonadati</taxon>
        <taxon>Pseudomonadota</taxon>
        <taxon>Betaproteobacteria</taxon>
        <taxon>Nitrosomonadales</taxon>
        <taxon>Gallionellaceae</taxon>
        <taxon>Sideroxydans</taxon>
    </lineage>
</organism>
<gene>
    <name evidence="1" type="primary">lptD</name>
    <name evidence="3" type="ordered locus">Slit_0045</name>
</gene>
<dbReference type="GO" id="GO:1990351">
    <property type="term" value="C:transporter complex"/>
    <property type="evidence" value="ECO:0007669"/>
    <property type="project" value="TreeGrafter"/>
</dbReference>
<protein>
    <recommendedName>
        <fullName evidence="1">LPS-assembly protein LptD</fullName>
    </recommendedName>
</protein>
<comment type="subunit">
    <text evidence="1">Component of the lipopolysaccharide transport and assembly complex. Interacts with LptE and LptA.</text>
</comment>
<dbReference type="GO" id="GO:0015920">
    <property type="term" value="P:lipopolysaccharide transport"/>
    <property type="evidence" value="ECO:0007669"/>
    <property type="project" value="InterPro"/>
</dbReference>
<dbReference type="PANTHER" id="PTHR30189:SF1">
    <property type="entry name" value="LPS-ASSEMBLY PROTEIN LPTD"/>
    <property type="match status" value="1"/>
</dbReference>
<dbReference type="InterPro" id="IPR020889">
    <property type="entry name" value="LipoPS_assembly_LptD"/>
</dbReference>
<keyword evidence="4" id="KW-1185">Reference proteome</keyword>
<proteinExistence type="inferred from homology"/>
<dbReference type="STRING" id="580332.Slit_0045"/>
<dbReference type="KEGG" id="slt:Slit_0045"/>
<comment type="caution">
    <text evidence="1">Lacks conserved residue(s) required for the propagation of feature annotation.</text>
</comment>
<evidence type="ECO:0000313" key="3">
    <source>
        <dbReference type="EMBL" id="ADE10287.1"/>
    </source>
</evidence>
<dbReference type="eggNOG" id="COG1452">
    <property type="taxonomic scope" value="Bacteria"/>
</dbReference>
<dbReference type="PANTHER" id="PTHR30189">
    <property type="entry name" value="LPS-ASSEMBLY PROTEIN"/>
    <property type="match status" value="1"/>
</dbReference>
<keyword evidence="1" id="KW-0732">Signal</keyword>
<feature type="signal peptide" evidence="1">
    <location>
        <begin position="1"/>
        <end position="22"/>
    </location>
</feature>
<evidence type="ECO:0000259" key="2">
    <source>
        <dbReference type="Pfam" id="PF04453"/>
    </source>
</evidence>
<reference evidence="3 4" key="1">
    <citation type="submission" date="2010-03" db="EMBL/GenBank/DDBJ databases">
        <title>Complete sequence of Sideroxydans lithotrophicus ES-1.</title>
        <authorList>
            <consortium name="US DOE Joint Genome Institute"/>
            <person name="Lucas S."/>
            <person name="Copeland A."/>
            <person name="Lapidus A."/>
            <person name="Cheng J.-F."/>
            <person name="Bruce D."/>
            <person name="Goodwin L."/>
            <person name="Pitluck S."/>
            <person name="Munk A.C."/>
            <person name="Detter J.C."/>
            <person name="Han C."/>
            <person name="Tapia R."/>
            <person name="Larimer F."/>
            <person name="Land M."/>
            <person name="Hauser L."/>
            <person name="Kyrpides N."/>
            <person name="Ivanova N."/>
            <person name="Emerson D."/>
            <person name="Woyke T."/>
        </authorList>
    </citation>
    <scope>NUCLEOTIDE SEQUENCE [LARGE SCALE GENOMIC DNA]</scope>
    <source>
        <strain evidence="3 4">ES-1</strain>
    </source>
</reference>
<comment type="function">
    <text evidence="1">Together with LptE, is involved in the assembly of lipopolysaccharide (LPS) at the surface of the outer membrane.</text>
</comment>
<dbReference type="EMBL" id="CP001965">
    <property type="protein sequence ID" value="ADE10287.1"/>
    <property type="molecule type" value="Genomic_DNA"/>
</dbReference>
<feature type="domain" description="LptD C-terminal" evidence="2">
    <location>
        <begin position="286"/>
        <end position="647"/>
    </location>
</feature>
<dbReference type="HAMAP" id="MF_01411">
    <property type="entry name" value="LPS_assembly_LptD"/>
    <property type="match status" value="1"/>
</dbReference>
<accession>D5CTI1</accession>
<evidence type="ECO:0000313" key="4">
    <source>
        <dbReference type="Proteomes" id="UP000001625"/>
    </source>
</evidence>
<name>D5CTI1_SIDLE</name>
<dbReference type="GO" id="GO:0043165">
    <property type="term" value="P:Gram-negative-bacterium-type cell outer membrane assembly"/>
    <property type="evidence" value="ECO:0007669"/>
    <property type="project" value="UniProtKB-UniRule"/>
</dbReference>
<keyword evidence="1" id="KW-0998">Cell outer membrane</keyword>
<feature type="chain" id="PRO_5009009616" description="LPS-assembly protein LptD" evidence="1">
    <location>
        <begin position="23"/>
        <end position="739"/>
    </location>
</feature>
<comment type="similarity">
    <text evidence="1">Belongs to the LptD family.</text>
</comment>